<evidence type="ECO:0000256" key="2">
    <source>
        <dbReference type="ARBA" id="ARBA00022898"/>
    </source>
</evidence>
<keyword evidence="2" id="KW-0663">Pyridoxal phosphate</keyword>
<dbReference type="InterPro" id="IPR001608">
    <property type="entry name" value="Ala_racemase_N"/>
</dbReference>
<dbReference type="EMBL" id="OBDZ01000015">
    <property type="protein sequence ID" value="SNY31696.1"/>
    <property type="molecule type" value="Genomic_DNA"/>
</dbReference>
<dbReference type="GO" id="GO:0030170">
    <property type="term" value="F:pyridoxal phosphate binding"/>
    <property type="evidence" value="ECO:0007669"/>
    <property type="project" value="TreeGrafter"/>
</dbReference>
<dbReference type="InterPro" id="IPR029066">
    <property type="entry name" value="PLP-binding_barrel"/>
</dbReference>
<reference evidence="6" key="1">
    <citation type="submission" date="2017-09" db="EMBL/GenBank/DDBJ databases">
        <authorList>
            <person name="Varghese N."/>
            <person name="Submissions S."/>
        </authorList>
    </citation>
    <scope>NUCLEOTIDE SEQUENCE [LARGE SCALE GENOMIC DNA]</scope>
    <source>
        <strain evidence="6">MSL47</strain>
    </source>
</reference>
<dbReference type="AlphaFoldDB" id="A0A285HA21"/>
<protein>
    <submittedName>
        <fullName evidence="5">Predicted amino acid racemase</fullName>
    </submittedName>
</protein>
<proteinExistence type="predicted"/>
<dbReference type="Proteomes" id="UP000219573">
    <property type="component" value="Unassembled WGS sequence"/>
</dbReference>
<feature type="domain" description="Alanine racemase N-terminal" evidence="4">
    <location>
        <begin position="8"/>
        <end position="222"/>
    </location>
</feature>
<dbReference type="CDD" id="cd06815">
    <property type="entry name" value="PLPDE_III_AR_like_1"/>
    <property type="match status" value="1"/>
</dbReference>
<keyword evidence="6" id="KW-1185">Reference proteome</keyword>
<gene>
    <name evidence="5" type="ORF">SAMN06265827_11546</name>
</gene>
<evidence type="ECO:0000256" key="1">
    <source>
        <dbReference type="ARBA" id="ARBA00001933"/>
    </source>
</evidence>
<comment type="cofactor">
    <cofactor evidence="1">
        <name>pyridoxal 5'-phosphate</name>
        <dbReference type="ChEBI" id="CHEBI:597326"/>
    </cofactor>
</comment>
<dbReference type="STRING" id="1413210.U472_04440"/>
<dbReference type="PANTHER" id="PTHR30511:SF3">
    <property type="entry name" value="LYSINE RACEMASE"/>
    <property type="match status" value="1"/>
</dbReference>
<dbReference type="GO" id="GO:0008784">
    <property type="term" value="F:alanine racemase activity"/>
    <property type="evidence" value="ECO:0007669"/>
    <property type="project" value="TreeGrafter"/>
</dbReference>
<dbReference type="SUPFAM" id="SSF51419">
    <property type="entry name" value="PLP-binding barrel"/>
    <property type="match status" value="1"/>
</dbReference>
<dbReference type="Gene3D" id="3.20.20.10">
    <property type="entry name" value="Alanine racemase"/>
    <property type="match status" value="1"/>
</dbReference>
<dbReference type="Pfam" id="PF01168">
    <property type="entry name" value="Ala_racemase_N"/>
    <property type="match status" value="1"/>
</dbReference>
<name>A0A285HA21_9FIRM</name>
<organism evidence="5 6">
    <name type="scientific">Orenia metallireducens</name>
    <dbReference type="NCBI Taxonomy" id="1413210"/>
    <lineage>
        <taxon>Bacteria</taxon>
        <taxon>Bacillati</taxon>
        <taxon>Bacillota</taxon>
        <taxon>Clostridia</taxon>
        <taxon>Halanaerobiales</taxon>
        <taxon>Halobacteroidaceae</taxon>
        <taxon>Orenia</taxon>
    </lineage>
</organism>
<evidence type="ECO:0000259" key="4">
    <source>
        <dbReference type="Pfam" id="PF01168"/>
    </source>
</evidence>
<dbReference type="RefSeq" id="WP_253250740.1">
    <property type="nucleotide sequence ID" value="NZ_OBDZ01000015.1"/>
</dbReference>
<dbReference type="InterPro" id="IPR000821">
    <property type="entry name" value="Ala_racemase"/>
</dbReference>
<sequence>MLNPRIEINLAEIENNTKKIVELASNRGIDIWAVTKGATADLKVAKAMLAGGAVGLADSRIRNLKGLKSLDCPLMLLRIPMLSEVNEVVEIVDISLNSELELIKRLNQVANSKGKVHKIILMVDLGDRREGILPEDLFEVAKVTKKLSNIELIGLGTNLACFRGILPNQDNMTQLMDLVNNIREELEIELPIISAGNSSSLPLLLDLKHTPVSNQLRVGETILLGREVPSGEKFELTSLATFKLIAELIELKEKPTASQGEQGNNAFGQKQEILDKGVRKRGILGIGRQDIDPNSLFPLNPKISIEGASSDHLIVDLSKVDNIKLGDEIEFRLGYGSLLHAMTSPYVEKVYHIEEE</sequence>
<evidence type="ECO:0000256" key="3">
    <source>
        <dbReference type="ARBA" id="ARBA00023235"/>
    </source>
</evidence>
<keyword evidence="3" id="KW-0413">Isomerase</keyword>
<dbReference type="GO" id="GO:0005829">
    <property type="term" value="C:cytosol"/>
    <property type="evidence" value="ECO:0007669"/>
    <property type="project" value="TreeGrafter"/>
</dbReference>
<dbReference type="PANTHER" id="PTHR30511">
    <property type="entry name" value="ALANINE RACEMASE"/>
    <property type="match status" value="1"/>
</dbReference>
<evidence type="ECO:0000313" key="5">
    <source>
        <dbReference type="EMBL" id="SNY31696.1"/>
    </source>
</evidence>
<accession>A0A285HA21</accession>
<evidence type="ECO:0000313" key="6">
    <source>
        <dbReference type="Proteomes" id="UP000219573"/>
    </source>
</evidence>